<feature type="compositionally biased region" description="Basic and acidic residues" evidence="1">
    <location>
        <begin position="853"/>
        <end position="877"/>
    </location>
</feature>
<accession>A0AAE0C3A7</accession>
<feature type="compositionally biased region" description="Basic and acidic residues" evidence="1">
    <location>
        <begin position="999"/>
        <end position="1016"/>
    </location>
</feature>
<dbReference type="InterPro" id="IPR018490">
    <property type="entry name" value="cNMP-bd_dom_sf"/>
</dbReference>
<feature type="compositionally biased region" description="Polar residues" evidence="1">
    <location>
        <begin position="1196"/>
        <end position="1207"/>
    </location>
</feature>
<feature type="compositionally biased region" description="Basic and acidic residues" evidence="1">
    <location>
        <begin position="888"/>
        <end position="900"/>
    </location>
</feature>
<sequence>WHDRSQEQLKLLQQYLVHTQPFSWQFQRATLHEICKSIELREVKAGQRVICEDDDGEAVFLVSAGSLAVFKHTLKEDKDHARKVIAAKMNKDRFRHFFRVDGKKSKSDRPFDSICINEDMLPPPPISTADVTTKDQLQHVKSLRWARLTEQIRAVRKAEVDQEVNRYAPNFPPENDILDLSDEIPEVKAPEAAGNLTVSDEPARGSAHPQALQAGKPSRGRHKSSLELGGSAASGARSKLPDLKLLRIHRFRTMLEDSIEEQARESVEDQAPVDPSHSFLPEIGHFLLDLEPGDIFGEGAVLLDDHKHKSTVIAREDSEVLVLRRGAYNMLLTGQSNQRQKHILYQPSYCAKMMEKGEEERSPVEIKKLTIFTSAIPFFAKLPKTVAVWMTGAAGLCRLPKTVAAKLAQLMQIEVHAIGSIVTRQGTKGDSMFIIKQGECCVHVDKQRGHARNHAMASAMHRVIWSDKLDAPSGNEPYVKSTSIIKGPKLKGRHGFRRAARAIALMASISKAVREIGQYNKRRMVDKYGPIVRTMKTGECFGEAALQDHSGQRLATVVTAEPTQLLRVMRRDYEVTLAVSQHDELNERLDFLTSVAVLAQPEPLISSWLNPHYLEKLDFVRGNIMIKQNEPAKGLYIILKGDVCLTSGQQGPSRVEAAAGGTQQEVATLGAHDYFGEETIKDQGGHSHTVVAATAVSCLRLSPVNYPMMSQRTLELISQYSQIRKYWRANLYEEADSKHVCWNHNPRHVKGPERSRISRTRGIITPQLPKVHDIISGNANGKVRGQSAALSCPPAANQPPVLSQATPSAAVCGAPPRHMLGVCSDALWGMVQLVGQPVDDGLSSCSEGEEEEAPLRSKDPGQEHAERAVSEALKMKPGDLFPGAPPAERPEEMKALGDKKERRRKKETLAGSELPLSPRHSVKVYRRSKGQEGTTELLLPSVTIPSDPHLAALDWSAMNPGASQGASADLNGHFPSVGAMAPGLQAHPIVSDVMQRMAKQADQRRLTESREAHKEFLQPQPPSRQGDPMTAGTDGLLSRGSTRGSLRIPHLNLSRTSTANQQPSPLSARAPGSAAMEGAELGPGARTERDDPTYTTQFPTILSPRFSSLDFFLSDVTSRQWTMGRIRDASPGVVRALPPPCSVPKAAERQAPPPSDTVQTPPPFDNVQAPPPSDTVQAPSPSHTVPSRHAGEGAATSETLAHQQQGVHQDPESDPNLASQAEATPKSVASPRAHRAAQKEMPSAAAASTPPHSILKKRPLPPAAKKTPTRGLSTETSVQQQKQPSPATKKPHAPIRPGPTTANQRREEQDQRRLVPAKKHGKRHARQERHLVDRTMVREYDVDVVSVVQDIHSEQLAVSNSFSSHASLPAASGRQLDDSLPQSTRGGGYVMNAAHEGTQKFKRRPLDDFVPDNPSDLETPSDGSVLEVRKIVTSVRAAPQISEESEIIENARRIGCTNGSPWHTGEESPSNIHVHTKNSDGSSPLSAHYDIPLQIIAGNLSTAGNGSQCVGDSLHDSRSGSKSADLVT</sequence>
<feature type="compositionally biased region" description="Basic residues" evidence="1">
    <location>
        <begin position="1315"/>
        <end position="1327"/>
    </location>
</feature>
<gene>
    <name evidence="3" type="ORF">CYMTET_43853</name>
</gene>
<feature type="domain" description="Cyclic nucleotide-binding" evidence="2">
    <location>
        <begin position="22"/>
        <end position="71"/>
    </location>
</feature>
<feature type="region of interest" description="Disordered" evidence="1">
    <location>
        <begin position="1131"/>
        <end position="1330"/>
    </location>
</feature>
<feature type="domain" description="Cyclic nucleotide-binding" evidence="2">
    <location>
        <begin position="290"/>
        <end position="343"/>
    </location>
</feature>
<reference evidence="3 4" key="1">
    <citation type="journal article" date="2015" name="Genome Biol. Evol.">
        <title>Comparative Genomics of a Bacterivorous Green Alga Reveals Evolutionary Causalities and Consequences of Phago-Mixotrophic Mode of Nutrition.</title>
        <authorList>
            <person name="Burns J.A."/>
            <person name="Paasch A."/>
            <person name="Narechania A."/>
            <person name="Kim E."/>
        </authorList>
    </citation>
    <scope>NUCLEOTIDE SEQUENCE [LARGE SCALE GENOMIC DNA]</scope>
    <source>
        <strain evidence="3 4">PLY_AMNH</strain>
    </source>
</reference>
<dbReference type="Gene3D" id="2.60.120.10">
    <property type="entry name" value="Jelly Rolls"/>
    <property type="match status" value="4"/>
</dbReference>
<feature type="compositionally biased region" description="Polar residues" evidence="1">
    <location>
        <begin position="1174"/>
        <end position="1185"/>
    </location>
</feature>
<proteinExistence type="predicted"/>
<evidence type="ECO:0000259" key="2">
    <source>
        <dbReference type="PROSITE" id="PS50042"/>
    </source>
</evidence>
<feature type="region of interest" description="Disordered" evidence="1">
    <location>
        <begin position="1506"/>
        <end position="1528"/>
    </location>
</feature>
<feature type="region of interest" description="Disordered" evidence="1">
    <location>
        <begin position="840"/>
        <end position="920"/>
    </location>
</feature>
<feature type="compositionally biased region" description="Pro residues" evidence="1">
    <location>
        <begin position="1151"/>
        <end position="1173"/>
    </location>
</feature>
<evidence type="ECO:0000313" key="4">
    <source>
        <dbReference type="Proteomes" id="UP001190700"/>
    </source>
</evidence>
<protein>
    <recommendedName>
        <fullName evidence="2">Cyclic nucleotide-binding domain-containing protein</fullName>
    </recommendedName>
</protein>
<dbReference type="SUPFAM" id="SSF51206">
    <property type="entry name" value="cAMP-binding domain-like"/>
    <property type="match status" value="3"/>
</dbReference>
<evidence type="ECO:0000313" key="3">
    <source>
        <dbReference type="EMBL" id="KAK3246615.1"/>
    </source>
</evidence>
<dbReference type="PROSITE" id="PS50042">
    <property type="entry name" value="CNMP_BINDING_3"/>
    <property type="match status" value="5"/>
</dbReference>
<dbReference type="InterPro" id="IPR014710">
    <property type="entry name" value="RmlC-like_jellyroll"/>
</dbReference>
<dbReference type="PANTHER" id="PTHR23011">
    <property type="entry name" value="CYCLIC NUCLEOTIDE-BINDING DOMAIN CONTAINING PROTEIN"/>
    <property type="match status" value="1"/>
</dbReference>
<feature type="compositionally biased region" description="Basic and acidic residues" evidence="1">
    <location>
        <begin position="1304"/>
        <end position="1313"/>
    </location>
</feature>
<evidence type="ECO:0000256" key="1">
    <source>
        <dbReference type="SAM" id="MobiDB-lite"/>
    </source>
</evidence>
<feature type="region of interest" description="Disordered" evidence="1">
    <location>
        <begin position="997"/>
        <end position="1099"/>
    </location>
</feature>
<dbReference type="PANTHER" id="PTHR23011:SF28">
    <property type="entry name" value="CYCLIC NUCLEOTIDE-BINDING DOMAIN CONTAINING PROTEIN"/>
    <property type="match status" value="1"/>
</dbReference>
<dbReference type="SMART" id="SM00100">
    <property type="entry name" value="cNMP"/>
    <property type="match status" value="1"/>
</dbReference>
<feature type="compositionally biased region" description="Low complexity" evidence="1">
    <location>
        <begin position="226"/>
        <end position="236"/>
    </location>
</feature>
<feature type="non-terminal residue" evidence="3">
    <location>
        <position position="1"/>
    </location>
</feature>
<name>A0AAE0C3A7_9CHLO</name>
<feature type="compositionally biased region" description="Low complexity" evidence="1">
    <location>
        <begin position="1242"/>
        <end position="1253"/>
    </location>
</feature>
<dbReference type="EMBL" id="LGRX02029637">
    <property type="protein sequence ID" value="KAK3246615.1"/>
    <property type="molecule type" value="Genomic_DNA"/>
</dbReference>
<feature type="compositionally biased region" description="Polar residues" evidence="1">
    <location>
        <begin position="1271"/>
        <end position="1286"/>
    </location>
</feature>
<feature type="region of interest" description="Disordered" evidence="1">
    <location>
        <begin position="1463"/>
        <end position="1485"/>
    </location>
</feature>
<keyword evidence="4" id="KW-1185">Reference proteome</keyword>
<dbReference type="InterPro" id="IPR000595">
    <property type="entry name" value="cNMP-bd_dom"/>
</dbReference>
<organism evidence="3 4">
    <name type="scientific">Cymbomonas tetramitiformis</name>
    <dbReference type="NCBI Taxonomy" id="36881"/>
    <lineage>
        <taxon>Eukaryota</taxon>
        <taxon>Viridiplantae</taxon>
        <taxon>Chlorophyta</taxon>
        <taxon>Pyramimonadophyceae</taxon>
        <taxon>Pyramimonadales</taxon>
        <taxon>Pyramimonadaceae</taxon>
        <taxon>Cymbomonas</taxon>
    </lineage>
</organism>
<dbReference type="Pfam" id="PF00027">
    <property type="entry name" value="cNMP_binding"/>
    <property type="match status" value="2"/>
</dbReference>
<feature type="domain" description="Cyclic nucleotide-binding" evidence="2">
    <location>
        <begin position="531"/>
        <end position="577"/>
    </location>
</feature>
<feature type="domain" description="Cyclic nucleotide-binding" evidence="2">
    <location>
        <begin position="395"/>
        <end position="442"/>
    </location>
</feature>
<dbReference type="Proteomes" id="UP001190700">
    <property type="component" value="Unassembled WGS sequence"/>
</dbReference>
<dbReference type="CDD" id="cd00038">
    <property type="entry name" value="CAP_ED"/>
    <property type="match status" value="3"/>
</dbReference>
<feature type="region of interest" description="Disordered" evidence="1">
    <location>
        <begin position="197"/>
        <end position="236"/>
    </location>
</feature>
<feature type="domain" description="Cyclic nucleotide-binding" evidence="2">
    <location>
        <begin position="614"/>
        <end position="702"/>
    </location>
</feature>
<feature type="compositionally biased region" description="Polar residues" evidence="1">
    <location>
        <begin position="1053"/>
        <end position="1065"/>
    </location>
</feature>
<comment type="caution">
    <text evidence="3">The sequence shown here is derived from an EMBL/GenBank/DDBJ whole genome shotgun (WGS) entry which is preliminary data.</text>
</comment>